<dbReference type="Gene3D" id="3.20.20.70">
    <property type="entry name" value="Aldolase class I"/>
    <property type="match status" value="1"/>
</dbReference>
<dbReference type="EC" id="1.13.12.16" evidence="4"/>
<reference evidence="4 5" key="1">
    <citation type="submission" date="2020-07" db="EMBL/GenBank/DDBJ databases">
        <title>Sequencing the genomes of 1000 actinobacteria strains.</title>
        <authorList>
            <person name="Klenk H.-P."/>
        </authorList>
    </citation>
    <scope>NUCLEOTIDE SEQUENCE [LARGE SCALE GENOMIC DNA]</scope>
    <source>
        <strain evidence="4 5">DSM 45975</strain>
    </source>
</reference>
<evidence type="ECO:0000313" key="5">
    <source>
        <dbReference type="Proteomes" id="UP000569329"/>
    </source>
</evidence>
<dbReference type="CDD" id="cd04730">
    <property type="entry name" value="NPD_like"/>
    <property type="match status" value="1"/>
</dbReference>
<dbReference type="GO" id="GO:0018580">
    <property type="term" value="F:nitronate monooxygenase activity"/>
    <property type="evidence" value="ECO:0007669"/>
    <property type="project" value="UniProtKB-EC"/>
</dbReference>
<organism evidence="4 5">
    <name type="scientific">Halosaccharopolyspora lacisalsi</name>
    <dbReference type="NCBI Taxonomy" id="1000566"/>
    <lineage>
        <taxon>Bacteria</taxon>
        <taxon>Bacillati</taxon>
        <taxon>Actinomycetota</taxon>
        <taxon>Actinomycetes</taxon>
        <taxon>Pseudonocardiales</taxon>
        <taxon>Pseudonocardiaceae</taxon>
        <taxon>Halosaccharopolyspora</taxon>
    </lineage>
</organism>
<comment type="caution">
    <text evidence="4">The sequence shown here is derived from an EMBL/GenBank/DDBJ whole genome shotgun (WGS) entry which is preliminary data.</text>
</comment>
<dbReference type="AlphaFoldDB" id="A0A839DT52"/>
<keyword evidence="2" id="KW-0288">FMN</keyword>
<dbReference type="InterPro" id="IPR004136">
    <property type="entry name" value="NMO"/>
</dbReference>
<dbReference type="PANTHER" id="PTHR32332:SF31">
    <property type="entry name" value="2-NITROPROPANE DIOXYGENASE FAMILY, PUTATIVE (AFU_ORTHOLOGUE AFUA_2G09850)-RELATED"/>
    <property type="match status" value="1"/>
</dbReference>
<dbReference type="InterPro" id="IPR013785">
    <property type="entry name" value="Aldolase_TIM"/>
</dbReference>
<accession>A0A839DT52</accession>
<gene>
    <name evidence="4" type="ORF">FHX42_002031</name>
</gene>
<sequence>MEITTSEQGRGVGVMALTTRANRMLGIEHPIVQAPMDGIAGGALAAAVTDAGGLGMIGGGYGDPDWLAREFTAAGTTRVGCGFITWSVADRPHLLDQALAHEPAAVMLSFTDPTPLATRVHDAGARLMCQVNTRRQAEQALHAGADIIVAQGTEAGGHGYGPQTTLSLVPEVVDTTTTHAPEAVVLAAGGIADGRGLAAALALGADGVLVGTRFYASTEALSTPPARDRVVAADGADTCRTTIYDTVRTPWPHGHTMNVLRNDFVDRWHGAEDELRATRTEATAEYRQAVTERDYDIANVTAGQAAGLIHEIHPAAHTVHHMVTHAEEILRSRAATVTRNPAIGKNPTE</sequence>
<dbReference type="Proteomes" id="UP000569329">
    <property type="component" value="Unassembled WGS sequence"/>
</dbReference>
<name>A0A839DT52_9PSEU</name>
<evidence type="ECO:0000256" key="2">
    <source>
        <dbReference type="ARBA" id="ARBA00022643"/>
    </source>
</evidence>
<keyword evidence="3 4" id="KW-0560">Oxidoreductase</keyword>
<evidence type="ECO:0000256" key="3">
    <source>
        <dbReference type="ARBA" id="ARBA00023002"/>
    </source>
</evidence>
<keyword evidence="1" id="KW-0285">Flavoprotein</keyword>
<keyword evidence="4" id="KW-0503">Monooxygenase</keyword>
<dbReference type="SUPFAM" id="SSF51412">
    <property type="entry name" value="Inosine monophosphate dehydrogenase (IMPDH)"/>
    <property type="match status" value="1"/>
</dbReference>
<keyword evidence="5" id="KW-1185">Reference proteome</keyword>
<proteinExistence type="predicted"/>
<evidence type="ECO:0000313" key="4">
    <source>
        <dbReference type="EMBL" id="MBA8824684.1"/>
    </source>
</evidence>
<dbReference type="PANTHER" id="PTHR32332">
    <property type="entry name" value="2-NITROPROPANE DIOXYGENASE"/>
    <property type="match status" value="1"/>
</dbReference>
<evidence type="ECO:0000256" key="1">
    <source>
        <dbReference type="ARBA" id="ARBA00022630"/>
    </source>
</evidence>
<protein>
    <submittedName>
        <fullName evidence="4">Nitronate monooxygenase</fullName>
        <ecNumber evidence="4">1.13.12.16</ecNumber>
    </submittedName>
</protein>
<dbReference type="EMBL" id="JACGWZ010000002">
    <property type="protein sequence ID" value="MBA8824684.1"/>
    <property type="molecule type" value="Genomic_DNA"/>
</dbReference>
<dbReference type="Pfam" id="PF03060">
    <property type="entry name" value="NMO"/>
    <property type="match status" value="2"/>
</dbReference>